<reference evidence="1" key="1">
    <citation type="submission" date="2021-05" db="EMBL/GenBank/DDBJ databases">
        <authorList>
            <person name="Tigano A."/>
        </authorList>
    </citation>
    <scope>NUCLEOTIDE SEQUENCE</scope>
</reference>
<sequence length="64" mass="7071">MAKAVEVFIRDKYERKKYYDKDAVATAPEDSGSSAQSSPVWRCVDISDSIKDGRGEREALTEGG</sequence>
<gene>
    <name evidence="1" type="ORF">MMEN_LOCUS20958</name>
</gene>
<dbReference type="EMBL" id="CAJRST010039999">
    <property type="protein sequence ID" value="CAG6018029.1"/>
    <property type="molecule type" value="Genomic_DNA"/>
</dbReference>
<evidence type="ECO:0000313" key="2">
    <source>
        <dbReference type="Proteomes" id="UP000677803"/>
    </source>
</evidence>
<dbReference type="AlphaFoldDB" id="A0A8S4BYP6"/>
<proteinExistence type="predicted"/>
<comment type="caution">
    <text evidence="1">The sequence shown here is derived from an EMBL/GenBank/DDBJ whole genome shotgun (WGS) entry which is preliminary data.</text>
</comment>
<keyword evidence="2" id="KW-1185">Reference proteome</keyword>
<dbReference type="Proteomes" id="UP000677803">
    <property type="component" value="Unassembled WGS sequence"/>
</dbReference>
<evidence type="ECO:0000313" key="1">
    <source>
        <dbReference type="EMBL" id="CAG6018029.1"/>
    </source>
</evidence>
<protein>
    <submittedName>
        <fullName evidence="1">(Atlantic silverside) hypothetical protein</fullName>
    </submittedName>
</protein>
<accession>A0A8S4BYP6</accession>
<organism evidence="1 2">
    <name type="scientific">Menidia menidia</name>
    <name type="common">Atlantic silverside</name>
    <dbReference type="NCBI Taxonomy" id="238744"/>
    <lineage>
        <taxon>Eukaryota</taxon>
        <taxon>Metazoa</taxon>
        <taxon>Chordata</taxon>
        <taxon>Craniata</taxon>
        <taxon>Vertebrata</taxon>
        <taxon>Euteleostomi</taxon>
        <taxon>Actinopterygii</taxon>
        <taxon>Neopterygii</taxon>
        <taxon>Teleostei</taxon>
        <taxon>Neoteleostei</taxon>
        <taxon>Acanthomorphata</taxon>
        <taxon>Ovalentaria</taxon>
        <taxon>Atherinomorphae</taxon>
        <taxon>Atheriniformes</taxon>
        <taxon>Atherinopsidae</taxon>
        <taxon>Menidiinae</taxon>
        <taxon>Menidia</taxon>
    </lineage>
</organism>
<name>A0A8S4BYP6_9TELE</name>